<dbReference type="Gene3D" id="1.10.10.1770">
    <property type="entry name" value="Gun4-like"/>
    <property type="match status" value="1"/>
</dbReference>
<dbReference type="KEGG" id="ehx:EMIHUDRAFT_418961"/>
<dbReference type="PANTHER" id="PTHR34800:SF1">
    <property type="entry name" value="TETRAPYRROLE-BINDING PROTEIN, CHLOROPLASTIC"/>
    <property type="match status" value="1"/>
</dbReference>
<evidence type="ECO:0000259" key="2">
    <source>
        <dbReference type="Pfam" id="PF05419"/>
    </source>
</evidence>
<dbReference type="STRING" id="2903.R1F6U2"/>
<evidence type="ECO:0000256" key="1">
    <source>
        <dbReference type="SAM" id="SignalP"/>
    </source>
</evidence>
<dbReference type="KEGG" id="ehx:EMIHUDRAFT_434349"/>
<dbReference type="AlphaFoldDB" id="A0A0D3JIV6"/>
<feature type="domain" description="GUN4-like" evidence="2">
    <location>
        <begin position="46"/>
        <end position="194"/>
    </location>
</feature>
<dbReference type="PANTHER" id="PTHR34800">
    <property type="entry name" value="TETRAPYRROLE-BINDING PROTEIN, CHLOROPLASTIC"/>
    <property type="match status" value="1"/>
</dbReference>
<accession>A0A0D3JIV6</accession>
<reference evidence="4" key="1">
    <citation type="journal article" date="2013" name="Nature">
        <title>Pan genome of the phytoplankton Emiliania underpins its global distribution.</title>
        <authorList>
            <person name="Read B.A."/>
            <person name="Kegel J."/>
            <person name="Klute M.J."/>
            <person name="Kuo A."/>
            <person name="Lefebvre S.C."/>
            <person name="Maumus F."/>
            <person name="Mayer C."/>
            <person name="Miller J."/>
            <person name="Monier A."/>
            <person name="Salamov A."/>
            <person name="Young J."/>
            <person name="Aguilar M."/>
            <person name="Claverie J.M."/>
            <person name="Frickenhaus S."/>
            <person name="Gonzalez K."/>
            <person name="Herman E.K."/>
            <person name="Lin Y.C."/>
            <person name="Napier J."/>
            <person name="Ogata H."/>
            <person name="Sarno A.F."/>
            <person name="Shmutz J."/>
            <person name="Schroeder D."/>
            <person name="de Vargas C."/>
            <person name="Verret F."/>
            <person name="von Dassow P."/>
            <person name="Valentin K."/>
            <person name="Van de Peer Y."/>
            <person name="Wheeler G."/>
            <person name="Dacks J.B."/>
            <person name="Delwiche C.F."/>
            <person name="Dyhrman S.T."/>
            <person name="Glockner G."/>
            <person name="John U."/>
            <person name="Richards T."/>
            <person name="Worden A.Z."/>
            <person name="Zhang X."/>
            <person name="Grigoriev I.V."/>
            <person name="Allen A.E."/>
            <person name="Bidle K."/>
            <person name="Borodovsky M."/>
            <person name="Bowler C."/>
            <person name="Brownlee C."/>
            <person name="Cock J.M."/>
            <person name="Elias M."/>
            <person name="Gladyshev V.N."/>
            <person name="Groth M."/>
            <person name="Guda C."/>
            <person name="Hadaegh A."/>
            <person name="Iglesias-Rodriguez M.D."/>
            <person name="Jenkins J."/>
            <person name="Jones B.M."/>
            <person name="Lawson T."/>
            <person name="Leese F."/>
            <person name="Lindquist E."/>
            <person name="Lobanov A."/>
            <person name="Lomsadze A."/>
            <person name="Malik S.B."/>
            <person name="Marsh M.E."/>
            <person name="Mackinder L."/>
            <person name="Mock T."/>
            <person name="Mueller-Roeber B."/>
            <person name="Pagarete A."/>
            <person name="Parker M."/>
            <person name="Probert I."/>
            <person name="Quesneville H."/>
            <person name="Raines C."/>
            <person name="Rensing S.A."/>
            <person name="Riano-Pachon D.M."/>
            <person name="Richier S."/>
            <person name="Rokitta S."/>
            <person name="Shiraiwa Y."/>
            <person name="Soanes D.M."/>
            <person name="van der Giezen M."/>
            <person name="Wahlund T.M."/>
            <person name="Williams B."/>
            <person name="Wilson W."/>
            <person name="Wolfe G."/>
            <person name="Wurch L.L."/>
        </authorList>
    </citation>
    <scope>NUCLEOTIDE SEQUENCE</scope>
</reference>
<dbReference type="EnsemblProtists" id="EOD31036">
    <property type="protein sequence ID" value="EOD31036"/>
    <property type="gene ID" value="EMIHUDRAFT_434349"/>
</dbReference>
<evidence type="ECO:0000313" key="3">
    <source>
        <dbReference type="EnsemblProtists" id="EOD23441"/>
    </source>
</evidence>
<organism evidence="3 4">
    <name type="scientific">Emiliania huxleyi (strain CCMP1516)</name>
    <dbReference type="NCBI Taxonomy" id="280463"/>
    <lineage>
        <taxon>Eukaryota</taxon>
        <taxon>Haptista</taxon>
        <taxon>Haptophyta</taxon>
        <taxon>Prymnesiophyceae</taxon>
        <taxon>Isochrysidales</taxon>
        <taxon>Noelaerhabdaceae</taxon>
        <taxon>Emiliania</taxon>
    </lineage>
</organism>
<dbReference type="Proteomes" id="UP000013827">
    <property type="component" value="Unassembled WGS sequence"/>
</dbReference>
<dbReference type="Pfam" id="PF05419">
    <property type="entry name" value="GUN4"/>
    <property type="match status" value="1"/>
</dbReference>
<dbReference type="Gene3D" id="1.25.40.620">
    <property type="match status" value="1"/>
</dbReference>
<dbReference type="InterPro" id="IPR037215">
    <property type="entry name" value="GUN4-like_sf"/>
</dbReference>
<dbReference type="GeneID" id="17276309"/>
<dbReference type="EnsemblProtists" id="EOD23441">
    <property type="protein sequence ID" value="EOD23441"/>
    <property type="gene ID" value="EMIHUDRAFT_418961"/>
</dbReference>
<dbReference type="RefSeq" id="XP_005775870.1">
    <property type="nucleotide sequence ID" value="XM_005775813.1"/>
</dbReference>
<dbReference type="RefSeq" id="XP_005783465.1">
    <property type="nucleotide sequence ID" value="XM_005783408.1"/>
</dbReference>
<dbReference type="InterPro" id="IPR008629">
    <property type="entry name" value="GUN4-like"/>
</dbReference>
<reference evidence="3" key="2">
    <citation type="submission" date="2024-10" db="UniProtKB">
        <authorList>
            <consortium name="EnsemblProtists"/>
        </authorList>
    </citation>
    <scope>IDENTIFICATION</scope>
</reference>
<dbReference type="GO" id="GO:0046906">
    <property type="term" value="F:tetrapyrrole binding"/>
    <property type="evidence" value="ECO:0007669"/>
    <property type="project" value="TreeGrafter"/>
</dbReference>
<feature type="signal peptide" evidence="1">
    <location>
        <begin position="1"/>
        <end position="21"/>
    </location>
</feature>
<dbReference type="eggNOG" id="ENOG502QWGS">
    <property type="taxonomic scope" value="Eukaryota"/>
</dbReference>
<dbReference type="HOGENOM" id="CLU_067449_4_0_1"/>
<dbReference type="PaxDb" id="2903-EOD23441"/>
<dbReference type="GeneID" id="17268990"/>
<sequence>MTTAAALVTLGLAFTAPASRLAPPRVSSARMMCAAVMPETPPALESDCGFDHVPLSIALQSGDFLEADQITRDALIKLAGDSAVSRGYVYFAEVPNLPEADLATIERLWLAYSGGKFGYSVQVKALQSKKVNNNLEKLFDKIGWRNEKGQLLRWLPEKANNEFIYELDAAPEGHLPLTNTLRGQQLITALFKHPVWARDEFQ</sequence>
<name>A0A0D3JIV6_EMIH1</name>
<protein>
    <recommendedName>
        <fullName evidence="2">GUN4-like domain-containing protein</fullName>
    </recommendedName>
</protein>
<evidence type="ECO:0000313" key="4">
    <source>
        <dbReference type="Proteomes" id="UP000013827"/>
    </source>
</evidence>
<keyword evidence="4" id="KW-1185">Reference proteome</keyword>
<dbReference type="CDD" id="cd16383">
    <property type="entry name" value="GUN4"/>
    <property type="match status" value="1"/>
</dbReference>
<dbReference type="OMA" id="SVQKEIW"/>
<feature type="chain" id="PRO_5044053567" description="GUN4-like domain-containing protein" evidence="1">
    <location>
        <begin position="22"/>
        <end position="202"/>
    </location>
</feature>
<dbReference type="SUPFAM" id="SSF140869">
    <property type="entry name" value="GUN4-like"/>
    <property type="match status" value="1"/>
</dbReference>
<keyword evidence="1" id="KW-0732">Signal</keyword>
<proteinExistence type="predicted"/>